<keyword evidence="6" id="KW-0732">Signal</keyword>
<keyword evidence="5" id="KW-0325">Glycoprotein</keyword>
<name>A0A0B4RXS5_CHISP</name>
<keyword evidence="4" id="KW-1015">Disulfide bond</keyword>
<dbReference type="AlphaFoldDB" id="A0A0B4RXS5"/>
<dbReference type="GO" id="GO:0052689">
    <property type="term" value="F:carboxylic ester hydrolase activity"/>
    <property type="evidence" value="ECO:0007669"/>
    <property type="project" value="UniProtKB-KW"/>
</dbReference>
<proteinExistence type="evidence at transcript level"/>
<dbReference type="EC" id="3.1.1.-" evidence="6"/>
<evidence type="ECO:0000256" key="5">
    <source>
        <dbReference type="ARBA" id="ARBA00023180"/>
    </source>
</evidence>
<dbReference type="PANTHER" id="PTHR43142">
    <property type="entry name" value="CARBOXYLIC ESTER HYDROLASE"/>
    <property type="match status" value="1"/>
</dbReference>
<dbReference type="SUPFAM" id="SSF53474">
    <property type="entry name" value="alpha/beta-Hydrolases"/>
    <property type="match status" value="1"/>
</dbReference>
<sequence>MARRYTYLNMFLGFLFGIGIANLKVDPLVNTDLGLIRGVRANDGDYSMFMGIPYAQVNASNPFGAAIPQPPFEGLFEADDDSAICPQIEEINYTIMGSLDCLHLNIYVPSIANSQKKLPVLVWIHGGGYRSGSAGRYLFGPKFIVRHDVILITMNYRLGAYGFMSLDTPENPGNEGLKDQLVALKWIKKNVEAFGGDSDKITLFGESAGGRSVDFHLLSPNEKLFDKVIIQSGTTLGPAFYAPHKDAPLILATHLGLVTEDKSEAISFLASIHTDLIVAATYELGLVFRPCLEKPFEEVDAFITENWIEANVPKVRGMPILLGFTDDEKLVEYINQPKSYFENLNNIFYERLHFGFDVDSPDFEGMIESVRRFYISDGTNDENVKYQISNFDSDFTYIHPTSRSISKYLVNGAGNIYQYVFSYNGDRSFGKRDKNFTDSIAGAVHADEIGYLFDARYYEQTPSADDQLVIDRITMLWTNFAKYGNPTPIFFELLPITWTPITKNSLQFYLDINLELSLGVRPFHNRMAFWDLFYLANVKLQRMYPGS</sequence>
<dbReference type="ESTHER" id="chisp-a0a0b4rxs5">
    <property type="family name" value="Carb_B_Arthropoda"/>
</dbReference>
<evidence type="ECO:0000313" key="8">
    <source>
        <dbReference type="EMBL" id="AIY69040.1"/>
    </source>
</evidence>
<feature type="signal peptide" evidence="6">
    <location>
        <begin position="1"/>
        <end position="21"/>
    </location>
</feature>
<organism evidence="8">
    <name type="scientific">Chilo suppressalis</name>
    <name type="common">Asiatic rice borer moth</name>
    <dbReference type="NCBI Taxonomy" id="168631"/>
    <lineage>
        <taxon>Eukaryota</taxon>
        <taxon>Metazoa</taxon>
        <taxon>Ecdysozoa</taxon>
        <taxon>Arthropoda</taxon>
        <taxon>Hexapoda</taxon>
        <taxon>Insecta</taxon>
        <taxon>Pterygota</taxon>
        <taxon>Neoptera</taxon>
        <taxon>Endopterygota</taxon>
        <taxon>Lepidoptera</taxon>
        <taxon>Glossata</taxon>
        <taxon>Ditrysia</taxon>
        <taxon>Pyraloidea</taxon>
        <taxon>Crambidae</taxon>
        <taxon>Crambinae</taxon>
        <taxon>Chilo</taxon>
    </lineage>
</organism>
<evidence type="ECO:0000256" key="6">
    <source>
        <dbReference type="RuleBase" id="RU361235"/>
    </source>
</evidence>
<dbReference type="InterPro" id="IPR002018">
    <property type="entry name" value="CarbesteraseB"/>
</dbReference>
<dbReference type="Pfam" id="PF00135">
    <property type="entry name" value="COesterase"/>
    <property type="match status" value="1"/>
</dbReference>
<evidence type="ECO:0000256" key="3">
    <source>
        <dbReference type="ARBA" id="ARBA00022801"/>
    </source>
</evidence>
<comment type="similarity">
    <text evidence="1 6">Belongs to the type-B carboxylesterase/lipase family.</text>
</comment>
<dbReference type="Gene3D" id="3.40.50.1820">
    <property type="entry name" value="alpha/beta hydrolase"/>
    <property type="match status" value="1"/>
</dbReference>
<evidence type="ECO:0000256" key="2">
    <source>
        <dbReference type="ARBA" id="ARBA00022487"/>
    </source>
</evidence>
<dbReference type="PROSITE" id="PS00122">
    <property type="entry name" value="CARBOXYLESTERASE_B_1"/>
    <property type="match status" value="1"/>
</dbReference>
<feature type="chain" id="PRO_5005110559" description="Carboxylic ester hydrolase" evidence="6">
    <location>
        <begin position="22"/>
        <end position="547"/>
    </location>
</feature>
<evidence type="ECO:0000259" key="7">
    <source>
        <dbReference type="Pfam" id="PF00135"/>
    </source>
</evidence>
<evidence type="ECO:0000256" key="1">
    <source>
        <dbReference type="ARBA" id="ARBA00005964"/>
    </source>
</evidence>
<keyword evidence="2" id="KW-0719">Serine esterase</keyword>
<protein>
    <recommendedName>
        <fullName evidence="6">Carboxylic ester hydrolase</fullName>
        <ecNumber evidence="6">3.1.1.-</ecNumber>
    </recommendedName>
</protein>
<keyword evidence="3 6" id="KW-0378">Hydrolase</keyword>
<dbReference type="PANTHER" id="PTHR43142:SF1">
    <property type="entry name" value="CARBOXYLIC ESTER HYDROLASE"/>
    <property type="match status" value="1"/>
</dbReference>
<accession>A0A0B4RXS5</accession>
<dbReference type="EMBL" id="KJ023212">
    <property type="protein sequence ID" value="AIY69040.1"/>
    <property type="molecule type" value="mRNA"/>
</dbReference>
<dbReference type="InterPro" id="IPR019826">
    <property type="entry name" value="Carboxylesterase_B_AS"/>
</dbReference>
<evidence type="ECO:0000256" key="4">
    <source>
        <dbReference type="ARBA" id="ARBA00023157"/>
    </source>
</evidence>
<feature type="domain" description="Carboxylesterase type B" evidence="7">
    <location>
        <begin position="26"/>
        <end position="530"/>
    </location>
</feature>
<dbReference type="InterPro" id="IPR029058">
    <property type="entry name" value="AB_hydrolase_fold"/>
</dbReference>
<reference evidence="8" key="1">
    <citation type="submission" date="2014-01" db="EMBL/GenBank/DDBJ databases">
        <authorList>
            <person name="Wang B."/>
            <person name="Wang Y."/>
            <person name="Han P."/>
            <person name="Zhang Y."/>
            <person name="Han Z."/>
        </authorList>
    </citation>
    <scope>NUCLEOTIDE SEQUENCE</scope>
    <source>
        <strain evidence="8">CsuEst14</strain>
    </source>
</reference>
<dbReference type="OrthoDB" id="19653at2759"/>